<comment type="caution">
    <text evidence="9">The sequence shown here is derived from an EMBL/GenBank/DDBJ whole genome shotgun (WGS) entry which is preliminary data.</text>
</comment>
<name>A0A852NNY9_9PASS</name>
<dbReference type="GO" id="GO:0005694">
    <property type="term" value="C:chromosome"/>
    <property type="evidence" value="ECO:0007669"/>
    <property type="project" value="TreeGrafter"/>
</dbReference>
<dbReference type="PANTHER" id="PTHR21603">
    <property type="entry name" value="ANTIGEN KI-67-LIKE PROTEIN"/>
    <property type="match status" value="1"/>
</dbReference>
<dbReference type="AlphaFoldDB" id="A0A852NNY9"/>
<keyword evidence="10" id="KW-1185">Reference proteome</keyword>
<feature type="compositionally biased region" description="Polar residues" evidence="7">
    <location>
        <begin position="259"/>
        <end position="268"/>
    </location>
</feature>
<dbReference type="Pfam" id="PF15276">
    <property type="entry name" value="PP1_bind"/>
    <property type="match status" value="1"/>
</dbReference>
<feature type="non-terminal residue" evidence="9">
    <location>
        <position position="1"/>
    </location>
</feature>
<feature type="domain" description="PP1-binding" evidence="8">
    <location>
        <begin position="119"/>
        <end position="154"/>
    </location>
</feature>
<evidence type="ECO:0000256" key="5">
    <source>
        <dbReference type="ARBA" id="ARBA00023242"/>
    </source>
</evidence>
<dbReference type="InterPro" id="IPR029334">
    <property type="entry name" value="PP1-bd"/>
</dbReference>
<dbReference type="GO" id="GO:0007088">
    <property type="term" value="P:regulation of mitotic nuclear division"/>
    <property type="evidence" value="ECO:0007669"/>
    <property type="project" value="TreeGrafter"/>
</dbReference>
<evidence type="ECO:0000313" key="9">
    <source>
        <dbReference type="EMBL" id="NXY13841.1"/>
    </source>
</evidence>
<keyword evidence="6" id="KW-0131">Cell cycle</keyword>
<evidence type="ECO:0000256" key="4">
    <source>
        <dbReference type="ARBA" id="ARBA00022843"/>
    </source>
</evidence>
<protein>
    <submittedName>
        <fullName evidence="9">CDCA2 protein</fullName>
    </submittedName>
</protein>
<keyword evidence="5" id="KW-0539">Nucleus</keyword>
<proteinExistence type="predicted"/>
<feature type="compositionally biased region" description="Basic and acidic residues" evidence="7">
    <location>
        <begin position="243"/>
        <end position="257"/>
    </location>
</feature>
<dbReference type="GO" id="GO:0051983">
    <property type="term" value="P:regulation of chromosome segregation"/>
    <property type="evidence" value="ECO:0007669"/>
    <property type="project" value="TreeGrafter"/>
</dbReference>
<evidence type="ECO:0000256" key="2">
    <source>
        <dbReference type="ARBA" id="ARBA00022499"/>
    </source>
</evidence>
<dbReference type="GO" id="GO:0005634">
    <property type="term" value="C:nucleus"/>
    <property type="evidence" value="ECO:0007669"/>
    <property type="project" value="UniProtKB-SubCell"/>
</dbReference>
<evidence type="ECO:0000256" key="1">
    <source>
        <dbReference type="ARBA" id="ARBA00004123"/>
    </source>
</evidence>
<keyword evidence="4" id="KW-0832">Ubl conjugation</keyword>
<feature type="region of interest" description="Disordered" evidence="7">
    <location>
        <begin position="196"/>
        <end position="268"/>
    </location>
</feature>
<feature type="non-terminal residue" evidence="9">
    <location>
        <position position="268"/>
    </location>
</feature>
<accession>A0A852NNY9</accession>
<dbReference type="EMBL" id="WBMZ01001340">
    <property type="protein sequence ID" value="NXY13841.1"/>
    <property type="molecule type" value="Genomic_DNA"/>
</dbReference>
<keyword evidence="2" id="KW-1017">Isopeptide bond</keyword>
<dbReference type="PANTHER" id="PTHR21603:SF16">
    <property type="entry name" value="CELL DIVISION CYCLE-ASSOCIATED PROTEIN 2"/>
    <property type="match status" value="1"/>
</dbReference>
<reference evidence="9" key="1">
    <citation type="submission" date="2020-02" db="EMBL/GenBank/DDBJ databases">
        <title>Bird 10,000 Genomes (B10K) Project - Family phase.</title>
        <authorList>
            <person name="Zhang G."/>
        </authorList>
    </citation>
    <scope>NUCLEOTIDE SEQUENCE</scope>
    <source>
        <strain evidence="9">B10K-DU-029-61</strain>
        <tissue evidence="9">Blood</tissue>
    </source>
</reference>
<dbReference type="Proteomes" id="UP000658642">
    <property type="component" value="Unassembled WGS sequence"/>
</dbReference>
<evidence type="ECO:0000259" key="8">
    <source>
        <dbReference type="Pfam" id="PF15276"/>
    </source>
</evidence>
<comment type="subcellular location">
    <subcellularLocation>
        <location evidence="1">Nucleus</location>
    </subcellularLocation>
</comment>
<dbReference type="OrthoDB" id="9947694at2759"/>
<evidence type="ECO:0000256" key="3">
    <source>
        <dbReference type="ARBA" id="ARBA00022553"/>
    </source>
</evidence>
<sequence length="268" mass="28603">SGDTGSDVFSDLNTKKVGFVEEPSLGMFDGSQAPVTPLRIGNIPINDLTLSSSLLRSILKKTPMKQPMDSPKVGSVLALRLSLKMLLASTLGPFHPHPAALISFLLTEPPESHSSQTPKKKKVTFGELLSPEIFDQALPANTPLRRGASPACPLVQSPCARPGLPAEPLPLLHLEWEDECVEPQQELLGGSVAAEAPSPVENAEAAETDKPDVITTRSSAKRKVSRAVSELPDGSSSGAPSTKNEKDTKNPRKDKIQRQKNPTSSVPK</sequence>
<evidence type="ECO:0000256" key="6">
    <source>
        <dbReference type="ARBA" id="ARBA00023306"/>
    </source>
</evidence>
<gene>
    <name evidence="9" type="primary">Cdca2_0</name>
    <name evidence="9" type="ORF">ATRCLA_R15920</name>
</gene>
<keyword evidence="3" id="KW-0597">Phosphoprotein</keyword>
<evidence type="ECO:0000256" key="7">
    <source>
        <dbReference type="SAM" id="MobiDB-lite"/>
    </source>
</evidence>
<organism evidence="9 10">
    <name type="scientific">Atrichornis clamosus</name>
    <dbReference type="NCBI Taxonomy" id="449594"/>
    <lineage>
        <taxon>Eukaryota</taxon>
        <taxon>Metazoa</taxon>
        <taxon>Chordata</taxon>
        <taxon>Craniata</taxon>
        <taxon>Vertebrata</taxon>
        <taxon>Euteleostomi</taxon>
        <taxon>Archelosauria</taxon>
        <taxon>Archosauria</taxon>
        <taxon>Dinosauria</taxon>
        <taxon>Saurischia</taxon>
        <taxon>Theropoda</taxon>
        <taxon>Coelurosauria</taxon>
        <taxon>Aves</taxon>
        <taxon>Neognathae</taxon>
        <taxon>Neoaves</taxon>
        <taxon>Telluraves</taxon>
        <taxon>Australaves</taxon>
        <taxon>Passeriformes</taxon>
        <taxon>Menuridae</taxon>
        <taxon>Atrichornis</taxon>
    </lineage>
</organism>
<evidence type="ECO:0000313" key="10">
    <source>
        <dbReference type="Proteomes" id="UP000658642"/>
    </source>
</evidence>